<protein>
    <submittedName>
        <fullName evidence="7">Transcriptional regulator</fullName>
    </submittedName>
</protein>
<dbReference type="RefSeq" id="WP_130649182.1">
    <property type="nucleotide sequence ID" value="NZ_BMHA01000007.1"/>
</dbReference>
<accession>A0A8J3A8V8</accession>
<dbReference type="PRINTS" id="PR00455">
    <property type="entry name" value="HTHTETR"/>
</dbReference>
<proteinExistence type="predicted"/>
<evidence type="ECO:0000256" key="3">
    <source>
        <dbReference type="ARBA" id="ARBA00023125"/>
    </source>
</evidence>
<dbReference type="InterPro" id="IPR001647">
    <property type="entry name" value="HTH_TetR"/>
</dbReference>
<keyword evidence="3 5" id="KW-0238">DNA-binding</keyword>
<dbReference type="Pfam" id="PF00440">
    <property type="entry name" value="TetR_N"/>
    <property type="match status" value="1"/>
</dbReference>
<evidence type="ECO:0000256" key="5">
    <source>
        <dbReference type="PROSITE-ProRule" id="PRU00335"/>
    </source>
</evidence>
<sequence length="204" mass="22242">MTRTSVVAARREQILGATCEVAAEVGFRSLRVTDVAQRVGCSSGTVHYYFATKRALIRAAFEHNFQASLARRAAILDSDGDAVVRLRSLIASYLPESPVTVEAWKVWAELWVGALHDPDLRELNDVVYGAWRSRVAEIIAEGQRDGTMQPGDPQVLANAVIGLIDGLSIQVLLESRSLDVLHVHEVCDLILRSAVLVPGAEASR</sequence>
<name>A0A8J3A8V8_9ACTN</name>
<dbReference type="SUPFAM" id="SSF46689">
    <property type="entry name" value="Homeodomain-like"/>
    <property type="match status" value="1"/>
</dbReference>
<dbReference type="PANTHER" id="PTHR30055">
    <property type="entry name" value="HTH-TYPE TRANSCRIPTIONAL REGULATOR RUTR"/>
    <property type="match status" value="1"/>
</dbReference>
<evidence type="ECO:0000256" key="2">
    <source>
        <dbReference type="ARBA" id="ARBA00023015"/>
    </source>
</evidence>
<dbReference type="PROSITE" id="PS50977">
    <property type="entry name" value="HTH_TETR_2"/>
    <property type="match status" value="1"/>
</dbReference>
<dbReference type="AlphaFoldDB" id="A0A8J3A8V8"/>
<comment type="caution">
    <text evidence="7">The sequence shown here is derived from an EMBL/GenBank/DDBJ whole genome shotgun (WGS) entry which is preliminary data.</text>
</comment>
<dbReference type="GO" id="GO:0000976">
    <property type="term" value="F:transcription cis-regulatory region binding"/>
    <property type="evidence" value="ECO:0007669"/>
    <property type="project" value="TreeGrafter"/>
</dbReference>
<evidence type="ECO:0000256" key="1">
    <source>
        <dbReference type="ARBA" id="ARBA00022491"/>
    </source>
</evidence>
<dbReference type="PANTHER" id="PTHR30055:SF234">
    <property type="entry name" value="HTH-TYPE TRANSCRIPTIONAL REGULATOR BETI"/>
    <property type="match status" value="1"/>
</dbReference>
<dbReference type="OrthoDB" id="3288227at2"/>
<evidence type="ECO:0000259" key="6">
    <source>
        <dbReference type="PROSITE" id="PS50977"/>
    </source>
</evidence>
<keyword evidence="2" id="KW-0805">Transcription regulation</keyword>
<dbReference type="InterPro" id="IPR050109">
    <property type="entry name" value="HTH-type_TetR-like_transc_reg"/>
</dbReference>
<evidence type="ECO:0000313" key="7">
    <source>
        <dbReference type="EMBL" id="GGI07015.1"/>
    </source>
</evidence>
<dbReference type="Gene3D" id="1.10.357.10">
    <property type="entry name" value="Tetracycline Repressor, domain 2"/>
    <property type="match status" value="1"/>
</dbReference>
<dbReference type="InterPro" id="IPR039538">
    <property type="entry name" value="BetI_C"/>
</dbReference>
<dbReference type="InterPro" id="IPR036271">
    <property type="entry name" value="Tet_transcr_reg_TetR-rel_C_sf"/>
</dbReference>
<reference evidence="7" key="2">
    <citation type="submission" date="2020-09" db="EMBL/GenBank/DDBJ databases">
        <authorList>
            <person name="Sun Q."/>
            <person name="Zhou Y."/>
        </authorList>
    </citation>
    <scope>NUCLEOTIDE SEQUENCE</scope>
    <source>
        <strain evidence="7">CGMCC 1.14988</strain>
    </source>
</reference>
<dbReference type="EMBL" id="BMHA01000007">
    <property type="protein sequence ID" value="GGI07015.1"/>
    <property type="molecule type" value="Genomic_DNA"/>
</dbReference>
<reference evidence="7" key="1">
    <citation type="journal article" date="2014" name="Int. J. Syst. Evol. Microbiol.">
        <title>Complete genome sequence of Corynebacterium casei LMG S-19264T (=DSM 44701T), isolated from a smear-ripened cheese.</title>
        <authorList>
            <consortium name="US DOE Joint Genome Institute (JGI-PGF)"/>
            <person name="Walter F."/>
            <person name="Albersmeier A."/>
            <person name="Kalinowski J."/>
            <person name="Ruckert C."/>
        </authorList>
    </citation>
    <scope>NUCLEOTIDE SEQUENCE</scope>
    <source>
        <strain evidence="7">CGMCC 1.14988</strain>
    </source>
</reference>
<dbReference type="GO" id="GO:0003700">
    <property type="term" value="F:DNA-binding transcription factor activity"/>
    <property type="evidence" value="ECO:0007669"/>
    <property type="project" value="TreeGrafter"/>
</dbReference>
<keyword evidence="4" id="KW-0804">Transcription</keyword>
<feature type="DNA-binding region" description="H-T-H motif" evidence="5">
    <location>
        <begin position="31"/>
        <end position="50"/>
    </location>
</feature>
<dbReference type="InterPro" id="IPR009057">
    <property type="entry name" value="Homeodomain-like_sf"/>
</dbReference>
<evidence type="ECO:0000313" key="8">
    <source>
        <dbReference type="Proteomes" id="UP000650511"/>
    </source>
</evidence>
<dbReference type="Proteomes" id="UP000650511">
    <property type="component" value="Unassembled WGS sequence"/>
</dbReference>
<dbReference type="SUPFAM" id="SSF48498">
    <property type="entry name" value="Tetracyclin repressor-like, C-terminal domain"/>
    <property type="match status" value="1"/>
</dbReference>
<keyword evidence="8" id="KW-1185">Reference proteome</keyword>
<dbReference type="Pfam" id="PF13977">
    <property type="entry name" value="TetR_C_6"/>
    <property type="match status" value="1"/>
</dbReference>
<organism evidence="7 8">
    <name type="scientific">Egicoccus halophilus</name>
    <dbReference type="NCBI Taxonomy" id="1670830"/>
    <lineage>
        <taxon>Bacteria</taxon>
        <taxon>Bacillati</taxon>
        <taxon>Actinomycetota</taxon>
        <taxon>Nitriliruptoria</taxon>
        <taxon>Egicoccales</taxon>
        <taxon>Egicoccaceae</taxon>
        <taxon>Egicoccus</taxon>
    </lineage>
</organism>
<keyword evidence="1" id="KW-0678">Repressor</keyword>
<feature type="domain" description="HTH tetR-type" evidence="6">
    <location>
        <begin position="8"/>
        <end position="68"/>
    </location>
</feature>
<evidence type="ECO:0000256" key="4">
    <source>
        <dbReference type="ARBA" id="ARBA00023163"/>
    </source>
</evidence>
<gene>
    <name evidence="7" type="ORF">GCM10011354_21980</name>
</gene>